<evidence type="ECO:0000313" key="3">
    <source>
        <dbReference type="Proteomes" id="UP000242687"/>
    </source>
</evidence>
<keyword evidence="3" id="KW-1185">Reference proteome</keyword>
<evidence type="ECO:0000313" key="2">
    <source>
        <dbReference type="EMBL" id="PJJ79672.1"/>
    </source>
</evidence>
<evidence type="ECO:0000259" key="1">
    <source>
        <dbReference type="SMART" id="SM00829"/>
    </source>
</evidence>
<dbReference type="InterPro" id="IPR011032">
    <property type="entry name" value="GroES-like_sf"/>
</dbReference>
<dbReference type="Pfam" id="PF00107">
    <property type="entry name" value="ADH_zinc_N"/>
    <property type="match status" value="1"/>
</dbReference>
<dbReference type="InterPro" id="IPR013154">
    <property type="entry name" value="ADH-like_N"/>
</dbReference>
<feature type="domain" description="Enoyl reductase (ER)" evidence="1">
    <location>
        <begin position="8"/>
        <end position="329"/>
    </location>
</feature>
<dbReference type="SMART" id="SM00829">
    <property type="entry name" value="PKS_ER"/>
    <property type="match status" value="1"/>
</dbReference>
<dbReference type="Gene3D" id="3.90.180.10">
    <property type="entry name" value="Medium-chain alcohol dehydrogenases, catalytic domain"/>
    <property type="match status" value="1"/>
</dbReference>
<accession>A0A2H9VMW3</accession>
<dbReference type="PANTHER" id="PTHR45033:SF3">
    <property type="entry name" value="DEHYDROGENASE, PUTATIVE (AFU_ORTHOLOGUE AFUA_2G13270)-RELATED"/>
    <property type="match status" value="1"/>
</dbReference>
<dbReference type="RefSeq" id="WP_100341991.1">
    <property type="nucleotide sequence ID" value="NZ_PGFJ01000002.1"/>
</dbReference>
<dbReference type="Proteomes" id="UP000242687">
    <property type="component" value="Unassembled WGS sequence"/>
</dbReference>
<dbReference type="Pfam" id="PF08240">
    <property type="entry name" value="ADH_N"/>
    <property type="match status" value="1"/>
</dbReference>
<comment type="caution">
    <text evidence="2">The sequence shown here is derived from an EMBL/GenBank/DDBJ whole genome shotgun (WGS) entry which is preliminary data.</text>
</comment>
<gene>
    <name evidence="2" type="ORF">CLV57_2808</name>
</gene>
<organism evidence="2 3">
    <name type="scientific">Mucilaginibacter auburnensis</name>
    <dbReference type="NCBI Taxonomy" id="1457233"/>
    <lineage>
        <taxon>Bacteria</taxon>
        <taxon>Pseudomonadati</taxon>
        <taxon>Bacteroidota</taxon>
        <taxon>Sphingobacteriia</taxon>
        <taxon>Sphingobacteriales</taxon>
        <taxon>Sphingobacteriaceae</taxon>
        <taxon>Mucilaginibacter</taxon>
    </lineage>
</organism>
<dbReference type="GO" id="GO:0016491">
    <property type="term" value="F:oxidoreductase activity"/>
    <property type="evidence" value="ECO:0007669"/>
    <property type="project" value="InterPro"/>
</dbReference>
<dbReference type="Gene3D" id="3.40.50.720">
    <property type="entry name" value="NAD(P)-binding Rossmann-like Domain"/>
    <property type="match status" value="1"/>
</dbReference>
<sequence>MKANVLEAPDQPIVWKEVETPIPGPGEVVVKIKAAALNRRDYWISIGKYAGLKYPAILGSDGAGIVTEFGEGVDPNWLNKEVVINAAFNWGENDNAQGKDFKILGLPDDGTLAEYVKVTAENLFDKPAYLTWEQAAAFPLAGVTAFRALTVKAKAKKGDTVLISGVGSGTGTFALQFALAMGCRVFVTSGSGEKLDSAIQMGALAGVNYKAQDWAEELQHLSGGFDIIIDSALGEGFAKFPDLCKPGGRIVFFGGTAGDIPSINGRKVFWKQLQLLGSTMGNAADFKAMLEFMHTHQIIPVIDEVYPMNTAGDVIKKMGTSAQFGKLVLTI</sequence>
<dbReference type="OrthoDB" id="9787435at2"/>
<dbReference type="InterPro" id="IPR020843">
    <property type="entry name" value="ER"/>
</dbReference>
<reference evidence="2 3" key="1">
    <citation type="submission" date="2017-11" db="EMBL/GenBank/DDBJ databases">
        <title>Genomic Encyclopedia of Archaeal and Bacterial Type Strains, Phase II (KMG-II): From Individual Species to Whole Genera.</title>
        <authorList>
            <person name="Goeker M."/>
        </authorList>
    </citation>
    <scope>NUCLEOTIDE SEQUENCE [LARGE SCALE GENOMIC DNA]</scope>
    <source>
        <strain evidence="2 3">DSM 28175</strain>
    </source>
</reference>
<dbReference type="InterPro" id="IPR013149">
    <property type="entry name" value="ADH-like_C"/>
</dbReference>
<proteinExistence type="predicted"/>
<dbReference type="SUPFAM" id="SSF51735">
    <property type="entry name" value="NAD(P)-binding Rossmann-fold domains"/>
    <property type="match status" value="1"/>
</dbReference>
<dbReference type="EMBL" id="PGFJ01000002">
    <property type="protein sequence ID" value="PJJ79672.1"/>
    <property type="molecule type" value="Genomic_DNA"/>
</dbReference>
<dbReference type="InterPro" id="IPR036291">
    <property type="entry name" value="NAD(P)-bd_dom_sf"/>
</dbReference>
<protein>
    <submittedName>
        <fullName evidence="2">NADPH:quinone reductase-like Zn-dependent oxidoreductase</fullName>
    </submittedName>
</protein>
<name>A0A2H9VMW3_9SPHI</name>
<dbReference type="AlphaFoldDB" id="A0A2H9VMW3"/>
<dbReference type="SUPFAM" id="SSF50129">
    <property type="entry name" value="GroES-like"/>
    <property type="match status" value="1"/>
</dbReference>
<dbReference type="PANTHER" id="PTHR45033">
    <property type="match status" value="1"/>
</dbReference>
<dbReference type="InterPro" id="IPR052711">
    <property type="entry name" value="Zinc_ADH-like"/>
</dbReference>